<dbReference type="GO" id="GO:0009245">
    <property type="term" value="P:lipid A biosynthetic process"/>
    <property type="evidence" value="ECO:0007669"/>
    <property type="project" value="UniProtKB-UniRule"/>
</dbReference>
<comment type="pathway">
    <text evidence="6">Glycolipid biosynthesis; lipid IV(A) biosynthesis; lipid IV(A) from (3R)-3-hydroxytetradecanoyl-[acyl-carrier-protein] and UDP-N-acetyl-alpha-D-glucosamine: step 1/6.</text>
</comment>
<evidence type="ECO:0000313" key="7">
    <source>
        <dbReference type="EMBL" id="QEL11967.1"/>
    </source>
</evidence>
<dbReference type="KEGG" id="kuy:FY550_13020"/>
<dbReference type="GO" id="GO:0005737">
    <property type="term" value="C:cytoplasm"/>
    <property type="evidence" value="ECO:0007669"/>
    <property type="project" value="UniProtKB-SubCell"/>
</dbReference>
<dbReference type="NCBIfam" id="NF003657">
    <property type="entry name" value="PRK05289.1"/>
    <property type="match status" value="1"/>
</dbReference>
<keyword evidence="1 6" id="KW-0444">Lipid biosynthesis</keyword>
<evidence type="ECO:0000256" key="6">
    <source>
        <dbReference type="HAMAP-Rule" id="MF_00387"/>
    </source>
</evidence>
<comment type="catalytic activity">
    <reaction evidence="6">
        <text>a (3R)-hydroxyacyl-[ACP] + UDP-N-acetyl-alpha-D-glucosamine = a UDP-3-O-[(3R)-3-hydroxyacyl]-N-acetyl-alpha-D-glucosamine + holo-[ACP]</text>
        <dbReference type="Rhea" id="RHEA:67812"/>
        <dbReference type="Rhea" id="RHEA-COMP:9685"/>
        <dbReference type="Rhea" id="RHEA-COMP:9945"/>
        <dbReference type="ChEBI" id="CHEBI:57705"/>
        <dbReference type="ChEBI" id="CHEBI:64479"/>
        <dbReference type="ChEBI" id="CHEBI:78827"/>
        <dbReference type="ChEBI" id="CHEBI:173225"/>
        <dbReference type="EC" id="2.3.1.129"/>
    </reaction>
</comment>
<dbReference type="RefSeq" id="WP_070978456.1">
    <property type="nucleotide sequence ID" value="NZ_CP043420.1"/>
</dbReference>
<keyword evidence="4 6" id="KW-0443">Lipid metabolism</keyword>
<dbReference type="InterPro" id="IPR029098">
    <property type="entry name" value="Acetyltransf_C"/>
</dbReference>
<comment type="subunit">
    <text evidence="6">Homotrimer.</text>
</comment>
<dbReference type="AlphaFoldDB" id="A0A1S1NTL2"/>
<comment type="function">
    <text evidence="6">Involved in the biosynthesis of lipid A, a phosphorylated glycolipid that anchors the lipopolysaccharide to the outer membrane of the cell.</text>
</comment>
<dbReference type="InterPro" id="IPR037157">
    <property type="entry name" value="Acetyltransf_C_sf"/>
</dbReference>
<dbReference type="PANTHER" id="PTHR43480:SF1">
    <property type="entry name" value="ACYL-[ACYL-CARRIER-PROTEIN]--UDP-N-ACETYLGLUCOSAMINE O-ACYLTRANSFERASE, MITOCHONDRIAL-RELATED"/>
    <property type="match status" value="1"/>
</dbReference>
<comment type="subcellular location">
    <subcellularLocation>
        <location evidence="6">Cytoplasm</location>
    </subcellularLocation>
</comment>
<reference evidence="7 8" key="1">
    <citation type="submission" date="2019-08" db="EMBL/GenBank/DDBJ databases">
        <title>Complete genome sequence of Kushneria sp. YCWA18, a halophilic phosphate-solubilizing bacterium isolated from Daqiao saltern in China.</title>
        <authorList>
            <person name="Du G.-X."/>
            <person name="Qu L.-Y."/>
        </authorList>
    </citation>
    <scope>NUCLEOTIDE SEQUENCE [LARGE SCALE GENOMIC DNA]</scope>
    <source>
        <strain evidence="7 8">YCWA18</strain>
    </source>
</reference>
<dbReference type="Proteomes" id="UP000322553">
    <property type="component" value="Chromosome"/>
</dbReference>
<keyword evidence="3 6" id="KW-0808">Transferase</keyword>
<evidence type="ECO:0000256" key="2">
    <source>
        <dbReference type="ARBA" id="ARBA00022556"/>
    </source>
</evidence>
<keyword evidence="6" id="KW-0963">Cytoplasm</keyword>
<comment type="similarity">
    <text evidence="6">Belongs to the transferase hexapeptide repeat family. LpxA subfamily.</text>
</comment>
<accession>A0A1S1NTL2</accession>
<keyword evidence="6" id="KW-0677">Repeat</keyword>
<dbReference type="STRING" id="657387.BH688_08650"/>
<dbReference type="Gene3D" id="1.20.1180.10">
    <property type="entry name" value="Udp N-acetylglucosamine O-acyltransferase, C-terminal domain"/>
    <property type="match status" value="1"/>
</dbReference>
<dbReference type="HAMAP" id="MF_00387">
    <property type="entry name" value="LpxA"/>
    <property type="match status" value="1"/>
</dbReference>
<evidence type="ECO:0000256" key="1">
    <source>
        <dbReference type="ARBA" id="ARBA00022516"/>
    </source>
</evidence>
<keyword evidence="2 6" id="KW-0441">Lipid A biosynthesis</keyword>
<dbReference type="CDD" id="cd03351">
    <property type="entry name" value="LbH_UDP-GlcNAc_AT"/>
    <property type="match status" value="1"/>
</dbReference>
<evidence type="ECO:0000256" key="5">
    <source>
        <dbReference type="ARBA" id="ARBA00023315"/>
    </source>
</evidence>
<dbReference type="Pfam" id="PF13720">
    <property type="entry name" value="Acetyltransf_11"/>
    <property type="match status" value="1"/>
</dbReference>
<proteinExistence type="inferred from homology"/>
<dbReference type="EC" id="2.3.1.129" evidence="6"/>
<dbReference type="InterPro" id="IPR011004">
    <property type="entry name" value="Trimer_LpxA-like_sf"/>
</dbReference>
<keyword evidence="5 6" id="KW-0012">Acyltransferase</keyword>
<dbReference type="InterPro" id="IPR010137">
    <property type="entry name" value="Lipid_A_LpxA"/>
</dbReference>
<protein>
    <recommendedName>
        <fullName evidence="6">Acyl-[acyl-carrier-protein]--UDP-N-acetylglucosamine O-acyltransferase</fullName>
        <shortName evidence="6">UDP-N-acetylglucosamine acyltransferase</shortName>
        <ecNumber evidence="6">2.3.1.129</ecNumber>
    </recommendedName>
</protein>
<dbReference type="Gene3D" id="2.160.10.10">
    <property type="entry name" value="Hexapeptide repeat proteins"/>
    <property type="match status" value="1"/>
</dbReference>
<keyword evidence="8" id="KW-1185">Reference proteome</keyword>
<sequence length="255" mass="27467">MIHPTAIIDPGARLADDVEVGPFSVIGADVEIGSGCVIGSHVVIKGPTTLGCNNRVFQFASLGEECQDKKYHGEPTRLVVGDNNVFREGVTVHRGTIQDRGETTIGDHGWFMAYAHVAHDCVIGDHVIMANQATLGGHVTLGDHVILGGLAAVHQFCHVGAHSMCGGGSIVTKDIAAFVMVTGNPARTHGLNAEGLKRRGFESESISELRRAYREVFRSRRTLAEVLEEFDQQSLSPTMQQFVDSLKAAKRGLTR</sequence>
<dbReference type="Pfam" id="PF00132">
    <property type="entry name" value="Hexapep"/>
    <property type="match status" value="2"/>
</dbReference>
<dbReference type="OrthoDB" id="9807278at2"/>
<dbReference type="PIRSF" id="PIRSF000456">
    <property type="entry name" value="UDP-GlcNAc_acltr"/>
    <property type="match status" value="1"/>
</dbReference>
<dbReference type="SUPFAM" id="SSF51161">
    <property type="entry name" value="Trimeric LpxA-like enzymes"/>
    <property type="match status" value="1"/>
</dbReference>
<dbReference type="InterPro" id="IPR001451">
    <property type="entry name" value="Hexapep"/>
</dbReference>
<dbReference type="UniPathway" id="UPA00359">
    <property type="reaction ID" value="UER00477"/>
</dbReference>
<dbReference type="GO" id="GO:0016020">
    <property type="term" value="C:membrane"/>
    <property type="evidence" value="ECO:0007669"/>
    <property type="project" value="GOC"/>
</dbReference>
<dbReference type="GO" id="GO:0008780">
    <property type="term" value="F:acyl-[acyl-carrier-protein]-UDP-N-acetylglucosamine O-acyltransferase activity"/>
    <property type="evidence" value="ECO:0007669"/>
    <property type="project" value="UniProtKB-UniRule"/>
</dbReference>
<dbReference type="EMBL" id="CP043420">
    <property type="protein sequence ID" value="QEL11967.1"/>
    <property type="molecule type" value="Genomic_DNA"/>
</dbReference>
<organism evidence="7 8">
    <name type="scientific">Kushneria phosphatilytica</name>
    <dbReference type="NCBI Taxonomy" id="657387"/>
    <lineage>
        <taxon>Bacteria</taxon>
        <taxon>Pseudomonadati</taxon>
        <taxon>Pseudomonadota</taxon>
        <taxon>Gammaproteobacteria</taxon>
        <taxon>Oceanospirillales</taxon>
        <taxon>Halomonadaceae</taxon>
        <taxon>Kushneria</taxon>
    </lineage>
</organism>
<evidence type="ECO:0000313" key="8">
    <source>
        <dbReference type="Proteomes" id="UP000322553"/>
    </source>
</evidence>
<gene>
    <name evidence="6 7" type="primary">lpxA</name>
    <name evidence="7" type="ORF">FY550_13020</name>
</gene>
<name>A0A1S1NTL2_9GAMM</name>
<dbReference type="PANTHER" id="PTHR43480">
    <property type="entry name" value="ACYL-[ACYL-CARRIER-PROTEIN]--UDP-N-ACETYLGLUCOSAMINE O-ACYLTRANSFERASE"/>
    <property type="match status" value="1"/>
</dbReference>
<evidence type="ECO:0000256" key="3">
    <source>
        <dbReference type="ARBA" id="ARBA00022679"/>
    </source>
</evidence>
<evidence type="ECO:0000256" key="4">
    <source>
        <dbReference type="ARBA" id="ARBA00023098"/>
    </source>
</evidence>
<dbReference type="NCBIfam" id="TIGR01852">
    <property type="entry name" value="lipid_A_lpxA"/>
    <property type="match status" value="1"/>
</dbReference>